<dbReference type="AlphaFoldDB" id="A0A1Q3FLL0"/>
<feature type="chain" id="PRO_5012456392" evidence="1">
    <location>
        <begin position="24"/>
        <end position="279"/>
    </location>
</feature>
<dbReference type="InterPro" id="IPR002557">
    <property type="entry name" value="Chitin-bd_dom"/>
</dbReference>
<dbReference type="Pfam" id="PF01607">
    <property type="entry name" value="CBM_14"/>
    <property type="match status" value="1"/>
</dbReference>
<feature type="signal peptide" evidence="1">
    <location>
        <begin position="1"/>
        <end position="23"/>
    </location>
</feature>
<dbReference type="Gene3D" id="2.170.140.10">
    <property type="entry name" value="Chitin binding domain"/>
    <property type="match status" value="1"/>
</dbReference>
<reference evidence="3" key="1">
    <citation type="submission" date="2017-01" db="EMBL/GenBank/DDBJ databases">
        <title>A deep insight into the sialotranscriptome of adult male and female Cluex tarsalis mosquitoes.</title>
        <authorList>
            <person name="Ribeiro J.M."/>
            <person name="Moreira F."/>
            <person name="Bernard K.A."/>
            <person name="Calvo E."/>
        </authorList>
    </citation>
    <scope>NUCLEOTIDE SEQUENCE</scope>
    <source>
        <strain evidence="3">Kern County</strain>
        <tissue evidence="3">Salivary glands</tissue>
    </source>
</reference>
<evidence type="ECO:0000259" key="2">
    <source>
        <dbReference type="PROSITE" id="PS50940"/>
    </source>
</evidence>
<sequence length="279" mass="30740">MFTNNCVLFLLTVANVALTVSSARFDLFSSLEWCTKFPDDEAREQCQGTSGTLWLFSSSCCNVKFECVDGEYYQGLRCKESGHVPDRDSMRCVADDGCTASQITTTTEVITTTLRTTTTTVAAPWTTTTDIPPSSQFCLDFPTTEPPIYCAGIEGPQWLSSTTCCNVKFECLNGAYSQGFRCGTPGYIPDIQQFKCIEEPRCISESHPGEEIGHEPPEIICCNGSDEYLPHPTACSKYLQCNAGKLSIFECDAGTIFHYESQRCLLGSQDTCDLSIVYV</sequence>
<evidence type="ECO:0000313" key="3">
    <source>
        <dbReference type="EMBL" id="JAV28412.1"/>
    </source>
</evidence>
<dbReference type="SMART" id="SM00494">
    <property type="entry name" value="ChtBD2"/>
    <property type="match status" value="1"/>
</dbReference>
<name>A0A1Q3FLL0_CULTA</name>
<evidence type="ECO:0000256" key="1">
    <source>
        <dbReference type="SAM" id="SignalP"/>
    </source>
</evidence>
<dbReference type="PROSITE" id="PS50940">
    <property type="entry name" value="CHIT_BIND_II"/>
    <property type="match status" value="1"/>
</dbReference>
<dbReference type="GO" id="GO:0005576">
    <property type="term" value="C:extracellular region"/>
    <property type="evidence" value="ECO:0007669"/>
    <property type="project" value="InterPro"/>
</dbReference>
<dbReference type="GO" id="GO:0008061">
    <property type="term" value="F:chitin binding"/>
    <property type="evidence" value="ECO:0007669"/>
    <property type="project" value="InterPro"/>
</dbReference>
<dbReference type="InterPro" id="IPR036508">
    <property type="entry name" value="Chitin-bd_dom_sf"/>
</dbReference>
<keyword evidence="1" id="KW-0732">Signal</keyword>
<organism evidence="3">
    <name type="scientific">Culex tarsalis</name>
    <name type="common">Encephalitis mosquito</name>
    <dbReference type="NCBI Taxonomy" id="7177"/>
    <lineage>
        <taxon>Eukaryota</taxon>
        <taxon>Metazoa</taxon>
        <taxon>Ecdysozoa</taxon>
        <taxon>Arthropoda</taxon>
        <taxon>Hexapoda</taxon>
        <taxon>Insecta</taxon>
        <taxon>Pterygota</taxon>
        <taxon>Neoptera</taxon>
        <taxon>Endopterygota</taxon>
        <taxon>Diptera</taxon>
        <taxon>Nematocera</taxon>
        <taxon>Culicoidea</taxon>
        <taxon>Culicidae</taxon>
        <taxon>Culicinae</taxon>
        <taxon>Culicini</taxon>
        <taxon>Culex</taxon>
        <taxon>Culex</taxon>
    </lineage>
</organism>
<accession>A0A1Q3FLL0</accession>
<feature type="domain" description="Chitin-binding type-2" evidence="2">
    <location>
        <begin position="218"/>
        <end position="274"/>
    </location>
</feature>
<dbReference type="SUPFAM" id="SSF57625">
    <property type="entry name" value="Invertebrate chitin-binding proteins"/>
    <property type="match status" value="1"/>
</dbReference>
<proteinExistence type="predicted"/>
<protein>
    <submittedName>
        <fullName evidence="3">Putative conserved secreted protein</fullName>
    </submittedName>
</protein>
<dbReference type="EMBL" id="GFDL01006633">
    <property type="protein sequence ID" value="JAV28412.1"/>
    <property type="molecule type" value="Transcribed_RNA"/>
</dbReference>